<accession>A0A9P9KF19</accession>
<dbReference type="PANTHER" id="PTHR37171">
    <property type="entry name" value="SERINE/THREONINE-PROTEIN KINASE YRZF-RELATED"/>
    <property type="match status" value="1"/>
</dbReference>
<evidence type="ECO:0000313" key="1">
    <source>
        <dbReference type="EMBL" id="KAH7260292.1"/>
    </source>
</evidence>
<protein>
    <recommendedName>
        <fullName evidence="3">Alpha-galactosidase A</fullName>
    </recommendedName>
</protein>
<dbReference type="Pfam" id="PF06293">
    <property type="entry name" value="Kdo"/>
    <property type="match status" value="1"/>
</dbReference>
<sequence>MSLPLTPTCHPQPRTIRSKPVSSYSSHFLVSKQLTSKHTNSMQTNSNVKLLAVLADPDDAEQSEYRFLVDDAHVRYVTLDGGLISGVDRTYAPVLLSQLPPFPPGDWNEGRVGKDERTGEPCFCETRRSSLPGIGDVWHKTMIDHLELHQLDRVRQTLYRVTHPSFDRPVLAKFAQFPWEIPYFAAETTSYEWIHGRGIGPAFLGHIHENGRVIGFLIEEVPDARTAEPDDLAACQRSLQKLHELGILHGDINKHNFLIRGGDGEAVLIDFETAHKCTDQELLDAEYKHLQDSLADTSGRGGAGMASDSSSD</sequence>
<name>A0A9P9KF19_FUSSL</name>
<dbReference type="SUPFAM" id="SSF56112">
    <property type="entry name" value="Protein kinase-like (PK-like)"/>
    <property type="match status" value="1"/>
</dbReference>
<dbReference type="Gene3D" id="1.10.510.10">
    <property type="entry name" value="Transferase(Phosphotransferase) domain 1"/>
    <property type="match status" value="1"/>
</dbReference>
<organism evidence="1 2">
    <name type="scientific">Fusarium solani</name>
    <name type="common">Filamentous fungus</name>
    <dbReference type="NCBI Taxonomy" id="169388"/>
    <lineage>
        <taxon>Eukaryota</taxon>
        <taxon>Fungi</taxon>
        <taxon>Dikarya</taxon>
        <taxon>Ascomycota</taxon>
        <taxon>Pezizomycotina</taxon>
        <taxon>Sordariomycetes</taxon>
        <taxon>Hypocreomycetidae</taxon>
        <taxon>Hypocreales</taxon>
        <taxon>Nectriaceae</taxon>
        <taxon>Fusarium</taxon>
        <taxon>Fusarium solani species complex</taxon>
    </lineage>
</organism>
<gene>
    <name evidence="1" type="ORF">B0J15DRAFT_283330</name>
</gene>
<dbReference type="Proteomes" id="UP000736672">
    <property type="component" value="Unassembled WGS sequence"/>
</dbReference>
<keyword evidence="2" id="KW-1185">Reference proteome</keyword>
<dbReference type="EMBL" id="JAGTJS010000008">
    <property type="protein sequence ID" value="KAH7260292.1"/>
    <property type="molecule type" value="Genomic_DNA"/>
</dbReference>
<comment type="caution">
    <text evidence="1">The sequence shown here is derived from an EMBL/GenBank/DDBJ whole genome shotgun (WGS) entry which is preliminary data.</text>
</comment>
<dbReference type="InterPro" id="IPR052396">
    <property type="entry name" value="Meiotic_Drive_Suppr_Kinase"/>
</dbReference>
<dbReference type="OrthoDB" id="2687876at2759"/>
<evidence type="ECO:0000313" key="2">
    <source>
        <dbReference type="Proteomes" id="UP000736672"/>
    </source>
</evidence>
<dbReference type="PANTHER" id="PTHR37171:SF1">
    <property type="entry name" value="SERINE_THREONINE-PROTEIN KINASE YRZF-RELATED"/>
    <property type="match status" value="1"/>
</dbReference>
<dbReference type="AlphaFoldDB" id="A0A9P9KF19"/>
<proteinExistence type="predicted"/>
<dbReference type="InterPro" id="IPR011009">
    <property type="entry name" value="Kinase-like_dom_sf"/>
</dbReference>
<evidence type="ECO:0008006" key="3">
    <source>
        <dbReference type="Google" id="ProtNLM"/>
    </source>
</evidence>
<reference evidence="1" key="1">
    <citation type="journal article" date="2021" name="Nat. Commun.">
        <title>Genetic determinants of endophytism in the Arabidopsis root mycobiome.</title>
        <authorList>
            <person name="Mesny F."/>
            <person name="Miyauchi S."/>
            <person name="Thiergart T."/>
            <person name="Pickel B."/>
            <person name="Atanasova L."/>
            <person name="Karlsson M."/>
            <person name="Huettel B."/>
            <person name="Barry K.W."/>
            <person name="Haridas S."/>
            <person name="Chen C."/>
            <person name="Bauer D."/>
            <person name="Andreopoulos W."/>
            <person name="Pangilinan J."/>
            <person name="LaButti K."/>
            <person name="Riley R."/>
            <person name="Lipzen A."/>
            <person name="Clum A."/>
            <person name="Drula E."/>
            <person name="Henrissat B."/>
            <person name="Kohler A."/>
            <person name="Grigoriev I.V."/>
            <person name="Martin F.M."/>
            <person name="Hacquard S."/>
        </authorList>
    </citation>
    <scope>NUCLEOTIDE SEQUENCE</scope>
    <source>
        <strain evidence="1">FSSC 5 MPI-SDFR-AT-0091</strain>
    </source>
</reference>